<dbReference type="AlphaFoldDB" id="K0F1Q1"/>
<dbReference type="PRINTS" id="PR00153">
    <property type="entry name" value="CSAPPISMRASE"/>
</dbReference>
<proteinExistence type="inferred from homology"/>
<dbReference type="InterPro" id="IPR044666">
    <property type="entry name" value="Cyclophilin_A-like"/>
</dbReference>
<name>K0F1Q1_NOCB7</name>
<sequence length="214" mass="21742">MVGVAAVAAALAAFASGGVSAQTWSVRTQQPAQCADAAVAPNGKQWPAEPGMAIDTGATYTTTLDTTCGNVQLTLDAARAPRTVNSFAFLSNEQYFDNTKCHRLTTAGIYVLQCGDPQGTGMGGPGYKFPDENLAGATYPAGTVAMANAGPNTNGSQFFLVYQDSQLPPNYTPFGHVTAGMDVLAAVAAAGAQGGSDGAPVSNVVLKSVATTRN</sequence>
<dbReference type="HOGENOM" id="CLU_012062_8_1_11"/>
<comment type="function">
    <text evidence="1 2">PPIases accelerate the folding of proteins. It catalyzes the cis-trans isomerization of proline imidic peptide bonds in oligopeptides.</text>
</comment>
<keyword evidence="2" id="KW-0697">Rotamase</keyword>
<keyword evidence="2 4" id="KW-0413">Isomerase</keyword>
<feature type="domain" description="PPIase cyclophilin-type" evidence="3">
    <location>
        <begin position="69"/>
        <end position="211"/>
    </location>
</feature>
<dbReference type="PANTHER" id="PTHR45625:SF3">
    <property type="entry name" value="PEPTIDYL-PROLYL CIS-TRANS ISOMERASE B-RELATED"/>
    <property type="match status" value="1"/>
</dbReference>
<dbReference type="eggNOG" id="COG0652">
    <property type="taxonomic scope" value="Bacteria"/>
</dbReference>
<dbReference type="EC" id="5.2.1.8" evidence="2"/>
<dbReference type="STRING" id="1133849.O3I_026975"/>
<feature type="chain" id="PRO_5006526843" description="Peptidyl-prolyl cis-trans isomerase" evidence="2">
    <location>
        <begin position="22"/>
        <end position="214"/>
    </location>
</feature>
<organism evidence="4 5">
    <name type="scientific">Nocardia brasiliensis (strain ATCC 700358 / HUJEG-1)</name>
    <dbReference type="NCBI Taxonomy" id="1133849"/>
    <lineage>
        <taxon>Bacteria</taxon>
        <taxon>Bacillati</taxon>
        <taxon>Actinomycetota</taxon>
        <taxon>Actinomycetes</taxon>
        <taxon>Mycobacteriales</taxon>
        <taxon>Nocardiaceae</taxon>
        <taxon>Nocardia</taxon>
    </lineage>
</organism>
<dbReference type="InterPro" id="IPR002130">
    <property type="entry name" value="Cyclophilin-type_PPIase_dom"/>
</dbReference>
<keyword evidence="5" id="KW-1185">Reference proteome</keyword>
<reference evidence="4 5" key="1">
    <citation type="journal article" date="2012" name="J. Bacteriol.">
        <title>Complete genome sequence of Nocardia brasiliensis HUJEG-1.</title>
        <authorList>
            <person name="Vera-Cabrera L."/>
            <person name="Ortiz-Lopez R."/>
            <person name="Elizondo-Gonzalez R."/>
            <person name="Perez-Maya A.A."/>
            <person name="Ocampo-Candiani J."/>
        </authorList>
    </citation>
    <scope>NUCLEOTIDE SEQUENCE [LARGE SCALE GENOMIC DNA]</scope>
    <source>
        <strain evidence="5">ATCC 700358</strain>
    </source>
</reference>
<accession>K0F1Q1</accession>
<dbReference type="Pfam" id="PF00160">
    <property type="entry name" value="Pro_isomerase"/>
    <property type="match status" value="1"/>
</dbReference>
<dbReference type="Proteomes" id="UP000006304">
    <property type="component" value="Chromosome"/>
</dbReference>
<dbReference type="Gene3D" id="2.40.100.10">
    <property type="entry name" value="Cyclophilin-like"/>
    <property type="match status" value="1"/>
</dbReference>
<evidence type="ECO:0000313" key="4">
    <source>
        <dbReference type="EMBL" id="AFU03344.1"/>
    </source>
</evidence>
<protein>
    <recommendedName>
        <fullName evidence="2">Peptidyl-prolyl cis-trans isomerase</fullName>
        <shortName evidence="2">PPIase</shortName>
        <ecNumber evidence="2">5.2.1.8</ecNumber>
    </recommendedName>
</protein>
<dbReference type="PANTHER" id="PTHR45625">
    <property type="entry name" value="PEPTIDYL-PROLYL CIS-TRANS ISOMERASE-RELATED"/>
    <property type="match status" value="1"/>
</dbReference>
<gene>
    <name evidence="4" type="ORF">O3I_026975</name>
</gene>
<dbReference type="EMBL" id="CP003876">
    <property type="protein sequence ID" value="AFU03344.1"/>
    <property type="molecule type" value="Genomic_DNA"/>
</dbReference>
<dbReference type="GO" id="GO:0003755">
    <property type="term" value="F:peptidyl-prolyl cis-trans isomerase activity"/>
    <property type="evidence" value="ECO:0007669"/>
    <property type="project" value="UniProtKB-UniRule"/>
</dbReference>
<dbReference type="SUPFAM" id="SSF50891">
    <property type="entry name" value="Cyclophilin-like"/>
    <property type="match status" value="1"/>
</dbReference>
<dbReference type="InterPro" id="IPR029000">
    <property type="entry name" value="Cyclophilin-like_dom_sf"/>
</dbReference>
<evidence type="ECO:0000256" key="2">
    <source>
        <dbReference type="RuleBase" id="RU363019"/>
    </source>
</evidence>
<comment type="similarity">
    <text evidence="2">Belongs to the cyclophilin-type PPIase family.</text>
</comment>
<dbReference type="CDD" id="cd00317">
    <property type="entry name" value="cyclophilin"/>
    <property type="match status" value="1"/>
</dbReference>
<evidence type="ECO:0000313" key="5">
    <source>
        <dbReference type="Proteomes" id="UP000006304"/>
    </source>
</evidence>
<evidence type="ECO:0000259" key="3">
    <source>
        <dbReference type="PROSITE" id="PS50072"/>
    </source>
</evidence>
<dbReference type="PROSITE" id="PS50072">
    <property type="entry name" value="CSA_PPIASE_2"/>
    <property type="match status" value="1"/>
</dbReference>
<comment type="catalytic activity">
    <reaction evidence="2">
        <text>[protein]-peptidylproline (omega=180) = [protein]-peptidylproline (omega=0)</text>
        <dbReference type="Rhea" id="RHEA:16237"/>
        <dbReference type="Rhea" id="RHEA-COMP:10747"/>
        <dbReference type="Rhea" id="RHEA-COMP:10748"/>
        <dbReference type="ChEBI" id="CHEBI:83833"/>
        <dbReference type="ChEBI" id="CHEBI:83834"/>
        <dbReference type="EC" id="5.2.1.8"/>
    </reaction>
</comment>
<feature type="signal peptide" evidence="2">
    <location>
        <begin position="1"/>
        <end position="21"/>
    </location>
</feature>
<dbReference type="KEGG" id="nbr:O3I_026975"/>
<keyword evidence="2" id="KW-0732">Signal</keyword>
<evidence type="ECO:0000256" key="1">
    <source>
        <dbReference type="ARBA" id="ARBA00002388"/>
    </source>
</evidence>